<sequence>MYEKERRSSLEEPQERRRRNLCFITIAVILCFIAIVVLYMQSLEVAQETKINDDYLRKLVRQINDSPKTTWKAKFNKFGVRNKSYGFKYTRNATAIEKYVEKINQFFDSALMKKHIQELMEFPEGDLPTHFDARLKWPYCPSISHVPNQGGCGSCYIRNILMKEIFLFGSTTMAFPVPEEFLHYSSGTFKINVDSMEKYGLEYEAGLV</sequence>
<organism evidence="2 3">
    <name type="scientific">Heterorhabditis bacteriophora</name>
    <name type="common">Entomopathogenic nematode worm</name>
    <dbReference type="NCBI Taxonomy" id="37862"/>
    <lineage>
        <taxon>Eukaryota</taxon>
        <taxon>Metazoa</taxon>
        <taxon>Ecdysozoa</taxon>
        <taxon>Nematoda</taxon>
        <taxon>Chromadorea</taxon>
        <taxon>Rhabditida</taxon>
        <taxon>Rhabditina</taxon>
        <taxon>Rhabditomorpha</taxon>
        <taxon>Strongyloidea</taxon>
        <taxon>Heterorhabditidae</taxon>
        <taxon>Heterorhabditis</taxon>
    </lineage>
</organism>
<keyword evidence="1" id="KW-0472">Membrane</keyword>
<reference evidence="3" key="1">
    <citation type="submission" date="2016-11" db="UniProtKB">
        <authorList>
            <consortium name="WormBaseParasite"/>
        </authorList>
    </citation>
    <scope>IDENTIFICATION</scope>
</reference>
<dbReference type="SUPFAM" id="SSF54001">
    <property type="entry name" value="Cysteine proteinases"/>
    <property type="match status" value="1"/>
</dbReference>
<keyword evidence="1" id="KW-0812">Transmembrane</keyword>
<name>A0A1I7XMP2_HETBA</name>
<dbReference type="InterPro" id="IPR038765">
    <property type="entry name" value="Papain-like_cys_pep_sf"/>
</dbReference>
<evidence type="ECO:0000313" key="2">
    <source>
        <dbReference type="Proteomes" id="UP000095283"/>
    </source>
</evidence>
<dbReference type="Gene3D" id="3.90.70.10">
    <property type="entry name" value="Cysteine proteinases"/>
    <property type="match status" value="1"/>
</dbReference>
<feature type="transmembrane region" description="Helical" evidence="1">
    <location>
        <begin position="21"/>
        <end position="40"/>
    </location>
</feature>
<dbReference type="WBParaSite" id="Hba_19002">
    <property type="protein sequence ID" value="Hba_19002"/>
    <property type="gene ID" value="Hba_19002"/>
</dbReference>
<protein>
    <submittedName>
        <fullName evidence="3">Pept_C1 domain-containing protein</fullName>
    </submittedName>
</protein>
<keyword evidence="1" id="KW-1133">Transmembrane helix</keyword>
<proteinExistence type="predicted"/>
<evidence type="ECO:0000256" key="1">
    <source>
        <dbReference type="SAM" id="Phobius"/>
    </source>
</evidence>
<dbReference type="AlphaFoldDB" id="A0A1I7XMP2"/>
<dbReference type="Proteomes" id="UP000095283">
    <property type="component" value="Unplaced"/>
</dbReference>
<keyword evidence="2" id="KW-1185">Reference proteome</keyword>
<evidence type="ECO:0000313" key="3">
    <source>
        <dbReference type="WBParaSite" id="Hba_19002"/>
    </source>
</evidence>
<accession>A0A1I7XMP2</accession>